<organism evidence="2">
    <name type="scientific">Arundo donax</name>
    <name type="common">Giant reed</name>
    <name type="synonym">Donax arundinaceus</name>
    <dbReference type="NCBI Taxonomy" id="35708"/>
    <lineage>
        <taxon>Eukaryota</taxon>
        <taxon>Viridiplantae</taxon>
        <taxon>Streptophyta</taxon>
        <taxon>Embryophyta</taxon>
        <taxon>Tracheophyta</taxon>
        <taxon>Spermatophyta</taxon>
        <taxon>Magnoliopsida</taxon>
        <taxon>Liliopsida</taxon>
        <taxon>Poales</taxon>
        <taxon>Poaceae</taxon>
        <taxon>PACMAD clade</taxon>
        <taxon>Arundinoideae</taxon>
        <taxon>Arundineae</taxon>
        <taxon>Arundo</taxon>
    </lineage>
</organism>
<reference evidence="2" key="2">
    <citation type="journal article" date="2015" name="Data Brief">
        <title>Shoot transcriptome of the giant reed, Arundo donax.</title>
        <authorList>
            <person name="Barrero R.A."/>
            <person name="Guerrero F.D."/>
            <person name="Moolhuijzen P."/>
            <person name="Goolsby J.A."/>
            <person name="Tidwell J."/>
            <person name="Bellgard S.E."/>
            <person name="Bellgard M.I."/>
        </authorList>
    </citation>
    <scope>NUCLEOTIDE SEQUENCE</scope>
    <source>
        <tissue evidence="2">Shoot tissue taken approximately 20 cm above the soil surface</tissue>
    </source>
</reference>
<dbReference type="AlphaFoldDB" id="A0A0A9EYU5"/>
<accession>A0A0A9EYU5</accession>
<proteinExistence type="predicted"/>
<name>A0A0A9EYU5_ARUDO</name>
<evidence type="ECO:0000256" key="1">
    <source>
        <dbReference type="SAM" id="MobiDB-lite"/>
    </source>
</evidence>
<sequence>MRRRMRRRRVHVSGQPLTATGGGRGECGSGCGWWCGWKSGGASRPPRSMDDLAEPGVAT</sequence>
<protein>
    <submittedName>
        <fullName evidence="2">Uncharacterized protein</fullName>
    </submittedName>
</protein>
<evidence type="ECO:0000313" key="2">
    <source>
        <dbReference type="EMBL" id="JAE04114.1"/>
    </source>
</evidence>
<dbReference type="EMBL" id="GBRH01193782">
    <property type="protein sequence ID" value="JAE04114.1"/>
    <property type="molecule type" value="Transcribed_RNA"/>
</dbReference>
<reference evidence="2" key="1">
    <citation type="submission" date="2014-09" db="EMBL/GenBank/DDBJ databases">
        <authorList>
            <person name="Magalhaes I.L.F."/>
            <person name="Oliveira U."/>
            <person name="Santos F.R."/>
            <person name="Vidigal T.H.D.A."/>
            <person name="Brescovit A.D."/>
            <person name="Santos A.J."/>
        </authorList>
    </citation>
    <scope>NUCLEOTIDE SEQUENCE</scope>
    <source>
        <tissue evidence="2">Shoot tissue taken approximately 20 cm above the soil surface</tissue>
    </source>
</reference>
<feature type="region of interest" description="Disordered" evidence="1">
    <location>
        <begin position="40"/>
        <end position="59"/>
    </location>
</feature>